<dbReference type="Proteomes" id="UP000574276">
    <property type="component" value="Unassembled WGS sequence"/>
</dbReference>
<dbReference type="RefSeq" id="WP_228352025.1">
    <property type="nucleotide sequence ID" value="NZ_JACEGA010000001.1"/>
</dbReference>
<sequence>MRVLAEDTIALIIDFQERLVPVMDNKEALLHNTEILMKGLVTLGIPMIVTQQYTKGIGMTVPILANAYGDNFEYYDKVTFSCAEDEAILKKIEESGKRNIIVCGVEAHICVLQTVIDLLERGYHVILVEDCIGSRKQNDRLIATQRAAAEGALLTTYEAILFELTRVAKTDTFKEISRLIK</sequence>
<accession>A0A839K056</accession>
<evidence type="ECO:0000313" key="2">
    <source>
        <dbReference type="EMBL" id="MBB2182299.1"/>
    </source>
</evidence>
<dbReference type="EMBL" id="JACEGA010000001">
    <property type="protein sequence ID" value="MBB2182299.1"/>
    <property type="molecule type" value="Genomic_DNA"/>
</dbReference>
<dbReference type="InterPro" id="IPR050993">
    <property type="entry name" value="Isochorismatase_domain"/>
</dbReference>
<proteinExistence type="predicted"/>
<dbReference type="Pfam" id="PF00857">
    <property type="entry name" value="Isochorismatase"/>
    <property type="match status" value="1"/>
</dbReference>
<evidence type="ECO:0000313" key="3">
    <source>
        <dbReference type="Proteomes" id="UP000574276"/>
    </source>
</evidence>
<dbReference type="InterPro" id="IPR036380">
    <property type="entry name" value="Isochorismatase-like_sf"/>
</dbReference>
<gene>
    <name evidence="2" type="ORF">H0486_05350</name>
</gene>
<comment type="caution">
    <text evidence="2">The sequence shown here is derived from an EMBL/GenBank/DDBJ whole genome shotgun (WGS) entry which is preliminary data.</text>
</comment>
<protein>
    <submittedName>
        <fullName evidence="2">Isochorismatase family protein</fullName>
    </submittedName>
</protein>
<reference evidence="2 3" key="1">
    <citation type="submission" date="2020-07" db="EMBL/GenBank/DDBJ databases">
        <title>Characterization and genome sequencing of isolate MD1, a novel member within the family Lachnospiraceae.</title>
        <authorList>
            <person name="Rettenmaier R."/>
            <person name="Di Bello L."/>
            <person name="Zinser C."/>
            <person name="Scheitz K."/>
            <person name="Liebl W."/>
            <person name="Zverlov V."/>
        </authorList>
    </citation>
    <scope>NUCLEOTIDE SEQUENCE [LARGE SCALE GENOMIC DNA]</scope>
    <source>
        <strain evidence="2 3">MD1</strain>
    </source>
</reference>
<dbReference type="PANTHER" id="PTHR14119">
    <property type="entry name" value="HYDROLASE"/>
    <property type="match status" value="1"/>
</dbReference>
<dbReference type="AlphaFoldDB" id="A0A839K056"/>
<name>A0A839K056_9FIRM</name>
<dbReference type="SUPFAM" id="SSF52499">
    <property type="entry name" value="Isochorismatase-like hydrolases"/>
    <property type="match status" value="1"/>
</dbReference>
<dbReference type="InterPro" id="IPR000868">
    <property type="entry name" value="Isochorismatase-like_dom"/>
</dbReference>
<keyword evidence="3" id="KW-1185">Reference proteome</keyword>
<feature type="domain" description="Isochorismatase-like" evidence="1">
    <location>
        <begin position="9"/>
        <end position="158"/>
    </location>
</feature>
<organism evidence="2 3">
    <name type="scientific">Variimorphobacter saccharofermentans</name>
    <dbReference type="NCBI Taxonomy" id="2755051"/>
    <lineage>
        <taxon>Bacteria</taxon>
        <taxon>Bacillati</taxon>
        <taxon>Bacillota</taxon>
        <taxon>Clostridia</taxon>
        <taxon>Lachnospirales</taxon>
        <taxon>Lachnospiraceae</taxon>
        <taxon>Variimorphobacter</taxon>
    </lineage>
</organism>
<dbReference type="Gene3D" id="3.40.50.850">
    <property type="entry name" value="Isochorismatase-like"/>
    <property type="match status" value="1"/>
</dbReference>
<dbReference type="PANTHER" id="PTHR14119:SF3">
    <property type="entry name" value="ISOCHORISMATASE DOMAIN-CONTAINING PROTEIN 2"/>
    <property type="match status" value="1"/>
</dbReference>
<evidence type="ECO:0000259" key="1">
    <source>
        <dbReference type="Pfam" id="PF00857"/>
    </source>
</evidence>